<dbReference type="Gene3D" id="2.40.70.10">
    <property type="entry name" value="Acid Proteases"/>
    <property type="match status" value="1"/>
</dbReference>
<feature type="coiled-coil region" evidence="1">
    <location>
        <begin position="764"/>
        <end position="794"/>
    </location>
</feature>
<feature type="non-terminal residue" evidence="4">
    <location>
        <position position="1677"/>
    </location>
</feature>
<evidence type="ECO:0000256" key="1">
    <source>
        <dbReference type="SAM" id="Coils"/>
    </source>
</evidence>
<name>A0A6H5GB24_9HEMI</name>
<dbReference type="PANTHER" id="PTHR47331:SF1">
    <property type="entry name" value="GAG-LIKE PROTEIN"/>
    <property type="match status" value="1"/>
</dbReference>
<evidence type="ECO:0000313" key="4">
    <source>
        <dbReference type="EMBL" id="CAA9999845.1"/>
    </source>
</evidence>
<dbReference type="CDD" id="cd01644">
    <property type="entry name" value="RT_pepA17"/>
    <property type="match status" value="1"/>
</dbReference>
<dbReference type="Pfam" id="PF00078">
    <property type="entry name" value="RVT_1"/>
    <property type="match status" value="1"/>
</dbReference>
<keyword evidence="2" id="KW-0732">Signal</keyword>
<proteinExistence type="predicted"/>
<dbReference type="PROSITE" id="PS50994">
    <property type="entry name" value="INTEGRASE"/>
    <property type="match status" value="1"/>
</dbReference>
<evidence type="ECO:0000313" key="5">
    <source>
        <dbReference type="Proteomes" id="UP000479000"/>
    </source>
</evidence>
<dbReference type="InterPro" id="IPR008042">
    <property type="entry name" value="Retrotrans_Pao"/>
</dbReference>
<dbReference type="Proteomes" id="UP000479000">
    <property type="component" value="Unassembled WGS sequence"/>
</dbReference>
<dbReference type="InterPro" id="IPR021109">
    <property type="entry name" value="Peptidase_aspartic_dom_sf"/>
</dbReference>
<protein>
    <recommendedName>
        <fullName evidence="3">Integrase catalytic domain-containing protein</fullName>
    </recommendedName>
</protein>
<dbReference type="SUPFAM" id="SSF56672">
    <property type="entry name" value="DNA/RNA polymerases"/>
    <property type="match status" value="1"/>
</dbReference>
<dbReference type="SUPFAM" id="SSF53098">
    <property type="entry name" value="Ribonuclease H-like"/>
    <property type="match status" value="1"/>
</dbReference>
<feature type="signal peptide" evidence="2">
    <location>
        <begin position="1"/>
        <end position="18"/>
    </location>
</feature>
<dbReference type="OrthoDB" id="6625636at2759"/>
<dbReference type="InterPro" id="IPR036397">
    <property type="entry name" value="RNaseH_sf"/>
</dbReference>
<reference evidence="4 5" key="1">
    <citation type="submission" date="2020-02" db="EMBL/GenBank/DDBJ databases">
        <authorList>
            <person name="Ferguson B K."/>
        </authorList>
    </citation>
    <scope>NUCLEOTIDE SEQUENCE [LARGE SCALE GENOMIC DNA]</scope>
</reference>
<evidence type="ECO:0000259" key="3">
    <source>
        <dbReference type="PROSITE" id="PS50994"/>
    </source>
</evidence>
<accession>A0A6H5GB24</accession>
<sequence>MTGSYLFVLLVVPALTFAAVADNRIEDSTSSLADCSSRPDVTTCLGARAIATLDRAARMNDIPLFEDIIAGTPTMAKQKNKSLRIKLRVFKASLTKIFNFVNNDNVEEFSSVELESKLAQLEPLLPQFTDAYFELVGNTTGSDVEESDDQYLEFEEKYYEVRALILSKLKLISGKSDPGTSVGGNQNTHNFGIKTPTINIGKFDGKTENWLKFYESFKNIIHENAQLGSIQKFHYLVSLLEHEAADLIDGIEIAPESYQFAWERLVQHYRNDKILTETHISKLFDAKKLEVQSAQGLRDLHNIFVKNINALKKLDVANLDDNVFLVYLLTSKLDKMTLKRWEEYTSDSREMPQYEKLEKFMVEQYNYLEAFERKCGEPKLSSSRTPKRISTTLVARPDKPRICKICDHPWHPVYRCQTFLHNSVAGRRELVGKIRACWQCLSIEHRASECDGRLCSYCNGKHNYLLCEAKSSGTAGSSQVVGYQGSSKAANTNSATYPRPNTDELTTKKSSTSFCTRAIATVHCNTVLPTCVVAVIDNRNQPIYGRFLLDSASELSFMTKEFADKLSLKFHRDSVKILGIGNVKTGTAGYVTATFKSRFGNYSAKTNFYVVPEITQGHQMANFPKQPLHTANEILEKLADSDFQNPERKIDGLLGSAIFFDVLRRSDRSFDDFSSCISTTLGLVVCGEIRLNQNIGSGHCLTLVKTTDLVDSPDTSYLSKASKRSMEDSFCETNFLSTLKFDSEGRFMVDLPFISDPNKLGNSLDGATKRFKNLEKRLEQNENLKEQYSNFIEEYLRMGHMELIESQHIGNWPHYYLPHHAIFKESTTTQLRVVFDASFKTSKGVSLNDIIASGPALQNDVFEILTAFRFPKYGLTADIAKMYRQIWINSSQWDFQRILWRSKPTEPLRHYRLKTVTYGTRSAPFLAIRCLHYISEEIEQSEPEIAHNIKTKFFMDDYLDGADSLEELQLKQSQLEELLRSHGFQLRKWCSNSQELMSSLHNDLDKHYCINLSEDDTIKALGITWNPKSDDLMVNVHEYSHREVSKRMILADLHTFWDPIGLLSPVFIRGRMFLQELWQSNVTWDDVLPLKLNKRWNAYRKQLQVLNNMKISRRVWFGNLQTAELHGFCDASEKAFGACIYIRSWNSEGKYISHLVCAKGRVAPLQNLTLPRLELKAAVVLIELMSQLITSLRFETIDINYWTDSEIVLNWIHGGAQNWKTYVANRVAKIWESSTPGQWRYVKSAENPADILSRGISPHAFQTCDQWWFGPAWLKEEINDWPAWTPNTNSNLERKKTSYSLVCTNAGLLPLIEEYSSWKRLYRVMAWILRFIHNSRKNSSDRRKGHLTSVEIKEAKLHLIRLVQQQEFPEEVIRLTNGKQLPKNSKLLPLNAFLDDSKVLRVGGRLNNSQVPEQRKFPIILPYKSKLTEIILRDYHEEFCHIGPQALLATVRGMYWPLNGKSATKSIVHSCVTCRKASPVPLKPKMASLPADRVTPTRPFEITGVDYCGPIFIKLGGRKSVKRKAWIAVFVCFTTKAISLELVTDMTSQAFLAALRRFFSRRGLSRIMYSDNGTNFVGARKELRRFVRDETVHSSCSDQGIEWRFIPPGAPHFGGLWESSVKLLKYHLKRTMAKMIMTYEEANTLLLAIEACLNSRPLTPLSDDPNDPSPLTPGHFL</sequence>
<dbReference type="GO" id="GO:0003676">
    <property type="term" value="F:nucleic acid binding"/>
    <property type="evidence" value="ECO:0007669"/>
    <property type="project" value="InterPro"/>
</dbReference>
<keyword evidence="5" id="KW-1185">Reference proteome</keyword>
<dbReference type="GO" id="GO:0042575">
    <property type="term" value="C:DNA polymerase complex"/>
    <property type="evidence" value="ECO:0007669"/>
    <property type="project" value="UniProtKB-ARBA"/>
</dbReference>
<dbReference type="GO" id="GO:0071897">
    <property type="term" value="P:DNA biosynthetic process"/>
    <property type="evidence" value="ECO:0007669"/>
    <property type="project" value="UniProtKB-ARBA"/>
</dbReference>
<dbReference type="InterPro" id="IPR000477">
    <property type="entry name" value="RT_dom"/>
</dbReference>
<gene>
    <name evidence="4" type="ORF">NTEN_LOCUS6080</name>
</gene>
<feature type="domain" description="Integrase catalytic" evidence="3">
    <location>
        <begin position="1495"/>
        <end position="1677"/>
    </location>
</feature>
<dbReference type="Pfam" id="PF00665">
    <property type="entry name" value="rve"/>
    <property type="match status" value="1"/>
</dbReference>
<dbReference type="PANTHER" id="PTHR47331">
    <property type="entry name" value="PHD-TYPE DOMAIN-CONTAINING PROTEIN"/>
    <property type="match status" value="1"/>
</dbReference>
<feature type="chain" id="PRO_5026307550" description="Integrase catalytic domain-containing protein" evidence="2">
    <location>
        <begin position="19"/>
        <end position="1677"/>
    </location>
</feature>
<evidence type="ECO:0000256" key="2">
    <source>
        <dbReference type="SAM" id="SignalP"/>
    </source>
</evidence>
<organism evidence="4 5">
    <name type="scientific">Nesidiocoris tenuis</name>
    <dbReference type="NCBI Taxonomy" id="355587"/>
    <lineage>
        <taxon>Eukaryota</taxon>
        <taxon>Metazoa</taxon>
        <taxon>Ecdysozoa</taxon>
        <taxon>Arthropoda</taxon>
        <taxon>Hexapoda</taxon>
        <taxon>Insecta</taxon>
        <taxon>Pterygota</taxon>
        <taxon>Neoptera</taxon>
        <taxon>Paraneoptera</taxon>
        <taxon>Hemiptera</taxon>
        <taxon>Heteroptera</taxon>
        <taxon>Panheteroptera</taxon>
        <taxon>Cimicomorpha</taxon>
        <taxon>Miridae</taxon>
        <taxon>Dicyphina</taxon>
        <taxon>Nesidiocoris</taxon>
    </lineage>
</organism>
<dbReference type="GO" id="GO:0015074">
    <property type="term" value="P:DNA integration"/>
    <property type="evidence" value="ECO:0007669"/>
    <property type="project" value="InterPro"/>
</dbReference>
<dbReference type="Pfam" id="PF17921">
    <property type="entry name" value="Integrase_H2C2"/>
    <property type="match status" value="1"/>
</dbReference>
<dbReference type="Pfam" id="PF05380">
    <property type="entry name" value="Peptidase_A17"/>
    <property type="match status" value="1"/>
</dbReference>
<dbReference type="InterPro" id="IPR043502">
    <property type="entry name" value="DNA/RNA_pol_sf"/>
</dbReference>
<dbReference type="Gene3D" id="3.30.420.10">
    <property type="entry name" value="Ribonuclease H-like superfamily/Ribonuclease H"/>
    <property type="match status" value="1"/>
</dbReference>
<dbReference type="InterPro" id="IPR041588">
    <property type="entry name" value="Integrase_H2C2"/>
</dbReference>
<dbReference type="Pfam" id="PF03564">
    <property type="entry name" value="DUF1759"/>
    <property type="match status" value="1"/>
</dbReference>
<dbReference type="InterPro" id="IPR012337">
    <property type="entry name" value="RNaseH-like_sf"/>
</dbReference>
<dbReference type="InterPro" id="IPR001584">
    <property type="entry name" value="Integrase_cat-core"/>
</dbReference>
<keyword evidence="1" id="KW-0175">Coiled coil</keyword>
<dbReference type="InterPro" id="IPR005312">
    <property type="entry name" value="DUF1759"/>
</dbReference>
<dbReference type="EMBL" id="CADCXU010009061">
    <property type="protein sequence ID" value="CAA9999845.1"/>
    <property type="molecule type" value="Genomic_DNA"/>
</dbReference>